<accession>A0A8H7ULN1</accession>
<evidence type="ECO:0000259" key="1">
    <source>
        <dbReference type="Pfam" id="PF00856"/>
    </source>
</evidence>
<dbReference type="PANTHER" id="PTHR12350">
    <property type="entry name" value="HISTONE-LYSINE N-METHYLTRANSFERASE-RELATED"/>
    <property type="match status" value="1"/>
</dbReference>
<evidence type="ECO:0000313" key="3">
    <source>
        <dbReference type="Proteomes" id="UP000612746"/>
    </source>
</evidence>
<dbReference type="PANTHER" id="PTHR12350:SF19">
    <property type="entry name" value="SET DOMAIN-CONTAINING PROTEIN"/>
    <property type="match status" value="1"/>
</dbReference>
<dbReference type="AlphaFoldDB" id="A0A8H7ULN1"/>
<reference evidence="2" key="1">
    <citation type="submission" date="2020-12" db="EMBL/GenBank/DDBJ databases">
        <title>Metabolic potential, ecology and presence of endohyphal bacteria is reflected in genomic diversity of Mucoromycotina.</title>
        <authorList>
            <person name="Muszewska A."/>
            <person name="Okrasinska A."/>
            <person name="Steczkiewicz K."/>
            <person name="Drgas O."/>
            <person name="Orlowska M."/>
            <person name="Perlinska-Lenart U."/>
            <person name="Aleksandrzak-Piekarczyk T."/>
            <person name="Szatraj K."/>
            <person name="Zielenkiewicz U."/>
            <person name="Pilsyk S."/>
            <person name="Malc E."/>
            <person name="Mieczkowski P."/>
            <person name="Kruszewska J.S."/>
            <person name="Biernat P."/>
            <person name="Pawlowska J."/>
        </authorList>
    </citation>
    <scope>NUCLEOTIDE SEQUENCE</scope>
    <source>
        <strain evidence="2">WA0000051536</strain>
    </source>
</reference>
<dbReference type="InterPro" id="IPR001214">
    <property type="entry name" value="SET_dom"/>
</dbReference>
<protein>
    <recommendedName>
        <fullName evidence="1">SET domain-containing protein</fullName>
    </recommendedName>
</protein>
<proteinExistence type="predicted"/>
<dbReference type="InterPro" id="IPR046341">
    <property type="entry name" value="SET_dom_sf"/>
</dbReference>
<dbReference type="EMBL" id="JAEPRA010000003">
    <property type="protein sequence ID" value="KAG2187760.1"/>
    <property type="molecule type" value="Genomic_DNA"/>
</dbReference>
<evidence type="ECO:0000313" key="2">
    <source>
        <dbReference type="EMBL" id="KAG2187760.1"/>
    </source>
</evidence>
<feature type="domain" description="SET" evidence="1">
    <location>
        <begin position="69"/>
        <end position="108"/>
    </location>
</feature>
<sequence length="162" mass="18080">MPSSTSYKPTHPEQFLVKWIGDPENYNSKLLTAKSYKKGDVIASLEGLTAGPKAYSSVQISEDEHVELNSDLLYMNHSCSPTAVLDLKRRAVLANADLATGDEITFFYPSTEWDMAQPFDCWCGSTSCIKVVQGASKIDTTTLKNFQLSEHIQRLLVKRDEN</sequence>
<dbReference type="InterPro" id="IPR053201">
    <property type="entry name" value="Flavunoidine_N-MTase"/>
</dbReference>
<dbReference type="Pfam" id="PF00856">
    <property type="entry name" value="SET"/>
    <property type="match status" value="1"/>
</dbReference>
<dbReference type="OrthoDB" id="5984008at2759"/>
<dbReference type="Proteomes" id="UP000612746">
    <property type="component" value="Unassembled WGS sequence"/>
</dbReference>
<dbReference type="SUPFAM" id="SSF82199">
    <property type="entry name" value="SET domain"/>
    <property type="match status" value="1"/>
</dbReference>
<gene>
    <name evidence="2" type="ORF">INT44_005450</name>
</gene>
<dbReference type="Gene3D" id="2.170.270.10">
    <property type="entry name" value="SET domain"/>
    <property type="match status" value="1"/>
</dbReference>
<comment type="caution">
    <text evidence="2">The sequence shown here is derived from an EMBL/GenBank/DDBJ whole genome shotgun (WGS) entry which is preliminary data.</text>
</comment>
<organism evidence="2 3">
    <name type="scientific">Umbelopsis vinacea</name>
    <dbReference type="NCBI Taxonomy" id="44442"/>
    <lineage>
        <taxon>Eukaryota</taxon>
        <taxon>Fungi</taxon>
        <taxon>Fungi incertae sedis</taxon>
        <taxon>Mucoromycota</taxon>
        <taxon>Mucoromycotina</taxon>
        <taxon>Umbelopsidomycetes</taxon>
        <taxon>Umbelopsidales</taxon>
        <taxon>Umbelopsidaceae</taxon>
        <taxon>Umbelopsis</taxon>
    </lineage>
</organism>
<keyword evidence="3" id="KW-1185">Reference proteome</keyword>
<name>A0A8H7ULN1_9FUNG</name>